<keyword evidence="4" id="KW-1185">Reference proteome</keyword>
<dbReference type="InterPro" id="IPR036873">
    <property type="entry name" value="Rhodanese-like_dom_sf"/>
</dbReference>
<dbReference type="InterPro" id="IPR001763">
    <property type="entry name" value="Rhodanese-like_dom"/>
</dbReference>
<dbReference type="InterPro" id="IPR051126">
    <property type="entry name" value="Thiosulfate_sulfurtransferase"/>
</dbReference>
<feature type="domain" description="Rhodanese" evidence="2">
    <location>
        <begin position="173"/>
        <end position="283"/>
    </location>
</feature>
<dbReference type="PROSITE" id="PS50206">
    <property type="entry name" value="RHODANESE_3"/>
    <property type="match status" value="2"/>
</dbReference>
<dbReference type="SUPFAM" id="SSF52821">
    <property type="entry name" value="Rhodanese/Cell cycle control phosphatase"/>
    <property type="match status" value="2"/>
</dbReference>
<keyword evidence="1" id="KW-0677">Repeat</keyword>
<dbReference type="Proteomes" id="UP000317835">
    <property type="component" value="Chromosome"/>
</dbReference>
<dbReference type="CDD" id="cd01449">
    <property type="entry name" value="TST_Repeat_2"/>
    <property type="match status" value="1"/>
</dbReference>
<organism evidence="3 4">
    <name type="scientific">Tautonia plasticadhaerens</name>
    <dbReference type="NCBI Taxonomy" id="2527974"/>
    <lineage>
        <taxon>Bacteria</taxon>
        <taxon>Pseudomonadati</taxon>
        <taxon>Planctomycetota</taxon>
        <taxon>Planctomycetia</taxon>
        <taxon>Isosphaerales</taxon>
        <taxon>Isosphaeraceae</taxon>
        <taxon>Tautonia</taxon>
    </lineage>
</organism>
<accession>A0A518H765</accession>
<dbReference type="GO" id="GO:0004792">
    <property type="term" value="F:thiosulfate-cyanide sulfurtransferase activity"/>
    <property type="evidence" value="ECO:0007669"/>
    <property type="project" value="UniProtKB-EC"/>
</dbReference>
<proteinExistence type="predicted"/>
<keyword evidence="3" id="KW-0808">Transferase</keyword>
<dbReference type="EMBL" id="CP036426">
    <property type="protein sequence ID" value="QDV36596.1"/>
    <property type="molecule type" value="Genomic_DNA"/>
</dbReference>
<dbReference type="Gene3D" id="3.40.250.10">
    <property type="entry name" value="Rhodanese-like domain"/>
    <property type="match status" value="2"/>
</dbReference>
<sequence>MDLVSPLLALCSMIATPQGDQPARLLSFDRLEARLDDPDLRILDVRPRDSYDAGHIPGALWVDASAVEATASVPGALEDPKAWGDWAAGLGLGPDTAVYVYDANRQKDAARFWWLLSYLGVEEVGLIDGGFPLWQSEGRPVSTDEPEVDPRPFPVRLRPDRYASRSDVLDAIESGSAQVVDARSEAEHLGEEARSTRGGRVPTACHLEWATLVDEQGRFLPEEAIRPRLEAIGLEPGRPVITHCQGGGRASVDAFVLQRLGFPSRNYYLGWSDWGNAGETPVESGAAPRRP</sequence>
<dbReference type="SMART" id="SM00450">
    <property type="entry name" value="RHOD"/>
    <property type="match status" value="2"/>
</dbReference>
<dbReference type="PROSITE" id="PS00380">
    <property type="entry name" value="RHODANESE_1"/>
    <property type="match status" value="1"/>
</dbReference>
<evidence type="ECO:0000313" key="4">
    <source>
        <dbReference type="Proteomes" id="UP000317835"/>
    </source>
</evidence>
<dbReference type="CDD" id="cd01448">
    <property type="entry name" value="TST_Repeat_1"/>
    <property type="match status" value="1"/>
</dbReference>
<dbReference type="PANTHER" id="PTHR43855">
    <property type="entry name" value="THIOSULFATE SULFURTRANSFERASE"/>
    <property type="match status" value="1"/>
</dbReference>
<dbReference type="EC" id="2.8.1.1" evidence="3"/>
<protein>
    <submittedName>
        <fullName evidence="3">Thiosulfate sulfurtransferase</fullName>
        <ecNumber evidence="3">2.8.1.1</ecNumber>
    </submittedName>
</protein>
<dbReference type="KEGG" id="tpla:ElP_45240"/>
<name>A0A518H765_9BACT</name>
<evidence type="ECO:0000313" key="3">
    <source>
        <dbReference type="EMBL" id="QDV36596.1"/>
    </source>
</evidence>
<evidence type="ECO:0000256" key="1">
    <source>
        <dbReference type="ARBA" id="ARBA00022737"/>
    </source>
</evidence>
<feature type="domain" description="Rhodanese" evidence="2">
    <location>
        <begin position="36"/>
        <end position="143"/>
    </location>
</feature>
<dbReference type="Pfam" id="PF00581">
    <property type="entry name" value="Rhodanese"/>
    <property type="match status" value="2"/>
</dbReference>
<dbReference type="PANTHER" id="PTHR43855:SF1">
    <property type="entry name" value="THIOSULFATE SULFURTRANSFERASE"/>
    <property type="match status" value="1"/>
</dbReference>
<reference evidence="3 4" key="1">
    <citation type="submission" date="2019-02" db="EMBL/GenBank/DDBJ databases">
        <title>Deep-cultivation of Planctomycetes and their phenomic and genomic characterization uncovers novel biology.</title>
        <authorList>
            <person name="Wiegand S."/>
            <person name="Jogler M."/>
            <person name="Boedeker C."/>
            <person name="Pinto D."/>
            <person name="Vollmers J."/>
            <person name="Rivas-Marin E."/>
            <person name="Kohn T."/>
            <person name="Peeters S.H."/>
            <person name="Heuer A."/>
            <person name="Rast P."/>
            <person name="Oberbeckmann S."/>
            <person name="Bunk B."/>
            <person name="Jeske O."/>
            <person name="Meyerdierks A."/>
            <person name="Storesund J.E."/>
            <person name="Kallscheuer N."/>
            <person name="Luecker S."/>
            <person name="Lage O.M."/>
            <person name="Pohl T."/>
            <person name="Merkel B.J."/>
            <person name="Hornburger P."/>
            <person name="Mueller R.-W."/>
            <person name="Bruemmer F."/>
            <person name="Labrenz M."/>
            <person name="Spormann A.M."/>
            <person name="Op den Camp H."/>
            <person name="Overmann J."/>
            <person name="Amann R."/>
            <person name="Jetten M.S.M."/>
            <person name="Mascher T."/>
            <person name="Medema M.H."/>
            <person name="Devos D.P."/>
            <person name="Kaster A.-K."/>
            <person name="Ovreas L."/>
            <person name="Rohde M."/>
            <person name="Galperin M.Y."/>
            <person name="Jogler C."/>
        </authorList>
    </citation>
    <scope>NUCLEOTIDE SEQUENCE [LARGE SCALE GENOMIC DNA]</scope>
    <source>
        <strain evidence="3 4">ElP</strain>
    </source>
</reference>
<dbReference type="InterPro" id="IPR001307">
    <property type="entry name" value="Thiosulphate_STrfase_CS"/>
</dbReference>
<evidence type="ECO:0000259" key="2">
    <source>
        <dbReference type="PROSITE" id="PS50206"/>
    </source>
</evidence>
<dbReference type="AlphaFoldDB" id="A0A518H765"/>
<gene>
    <name evidence="3" type="primary">rhdA</name>
    <name evidence="3" type="ORF">ElP_45240</name>
</gene>